<organism evidence="1">
    <name type="scientific">Zea mays</name>
    <name type="common">Maize</name>
    <dbReference type="NCBI Taxonomy" id="4577"/>
    <lineage>
        <taxon>Eukaryota</taxon>
        <taxon>Viridiplantae</taxon>
        <taxon>Streptophyta</taxon>
        <taxon>Embryophyta</taxon>
        <taxon>Tracheophyta</taxon>
        <taxon>Spermatophyta</taxon>
        <taxon>Magnoliopsida</taxon>
        <taxon>Liliopsida</taxon>
        <taxon>Poales</taxon>
        <taxon>Poaceae</taxon>
        <taxon>PACMAD clade</taxon>
        <taxon>Panicoideae</taxon>
        <taxon>Andropogonodae</taxon>
        <taxon>Andropogoneae</taxon>
        <taxon>Tripsacinae</taxon>
        <taxon>Zea</taxon>
    </lineage>
</organism>
<dbReference type="AlphaFoldDB" id="A0A1D6L1V8"/>
<reference evidence="1" key="1">
    <citation type="submission" date="2015-12" db="EMBL/GenBank/DDBJ databases">
        <title>Update maize B73 reference genome by single molecule sequencing technologies.</title>
        <authorList>
            <consortium name="Maize Genome Sequencing Project"/>
            <person name="Ware D."/>
        </authorList>
    </citation>
    <scope>NUCLEOTIDE SEQUENCE [LARGE SCALE GENOMIC DNA]</scope>
    <source>
        <tissue evidence="1">Seedling</tissue>
    </source>
</reference>
<proteinExistence type="predicted"/>
<dbReference type="PaxDb" id="4577-GRMZM5G894862_P01"/>
<name>A0A1D6L1V8_MAIZE</name>
<evidence type="ECO:0000313" key="1">
    <source>
        <dbReference type="EMBL" id="ONM08493.1"/>
    </source>
</evidence>
<sequence>MFLCFSELCVFFCHVFPENKFEADQNSDRACTLCLWTCVSRWRSIATLEMLGDLLKFILVWEIFYFVLWAT</sequence>
<dbReference type="EMBL" id="CM007647">
    <property type="protein sequence ID" value="ONM08493.1"/>
    <property type="molecule type" value="Genomic_DNA"/>
</dbReference>
<accession>A0A1D6L1V8</accession>
<protein>
    <submittedName>
        <fullName evidence="1">Nucleolar complex protein 2-like protein</fullName>
    </submittedName>
</protein>
<gene>
    <name evidence="1" type="ORF">ZEAMMB73_Zm00001d033728</name>
</gene>